<dbReference type="PANTHER" id="PTHR24305">
    <property type="entry name" value="CYTOCHROME P450"/>
    <property type="match status" value="1"/>
</dbReference>
<dbReference type="VEuPathDB" id="FungiDB:jhhlp_008263"/>
<dbReference type="Pfam" id="PF00067">
    <property type="entry name" value="p450"/>
    <property type="match status" value="1"/>
</dbReference>
<protein>
    <recommendedName>
        <fullName evidence="6">Cytochrome P450</fullName>
    </recommendedName>
</protein>
<keyword evidence="1" id="KW-0349">Heme</keyword>
<dbReference type="InterPro" id="IPR036396">
    <property type="entry name" value="Cyt_P450_sf"/>
</dbReference>
<evidence type="ECO:0000256" key="2">
    <source>
        <dbReference type="ARBA" id="ARBA00022723"/>
    </source>
</evidence>
<dbReference type="InterPro" id="IPR050121">
    <property type="entry name" value="Cytochrome_P450_monoxygenase"/>
</dbReference>
<dbReference type="OrthoDB" id="1470350at2759"/>
<keyword evidence="5" id="KW-1185">Reference proteome</keyword>
<evidence type="ECO:0008006" key="6">
    <source>
        <dbReference type="Google" id="ProtNLM"/>
    </source>
</evidence>
<accession>A0A2N3MXJ2</accession>
<dbReference type="GO" id="GO:0020037">
    <property type="term" value="F:heme binding"/>
    <property type="evidence" value="ECO:0007669"/>
    <property type="project" value="InterPro"/>
</dbReference>
<gene>
    <name evidence="4" type="ORF">jhhlp_008263</name>
</gene>
<reference evidence="4 5" key="1">
    <citation type="journal article" date="2017" name="G3 (Bethesda)">
        <title>First Draft Genome Sequence of the Pathogenic Fungus Lomentospora prolificans (Formerly Scedosporium prolificans).</title>
        <authorList>
            <person name="Luo R."/>
            <person name="Zimin A."/>
            <person name="Workman R."/>
            <person name="Fan Y."/>
            <person name="Pertea G."/>
            <person name="Grossman N."/>
            <person name="Wear M.P."/>
            <person name="Jia B."/>
            <person name="Miller H."/>
            <person name="Casadevall A."/>
            <person name="Timp W."/>
            <person name="Zhang S.X."/>
            <person name="Salzberg S.L."/>
        </authorList>
    </citation>
    <scope>NUCLEOTIDE SEQUENCE [LARGE SCALE GENOMIC DNA]</scope>
    <source>
        <strain evidence="4 5">JHH-5317</strain>
    </source>
</reference>
<sequence length="138" mass="15163">MLQQEVDDAIAARKISSAIIRSTEGKELPYLQAIASGVWTVLEAGTPEGDVIHGTFVPGGTPIGSSPFSIHHSKKTFGEDASNFRPERWLEETDADRLALMTSTVDIVFHYGKYQCLGKPVAFMEFNKLFVEASNCLQ</sequence>
<dbReference type="STRING" id="41688.A0A2N3MXJ2"/>
<dbReference type="GO" id="GO:0016705">
    <property type="term" value="F:oxidoreductase activity, acting on paired donors, with incorporation or reduction of molecular oxygen"/>
    <property type="evidence" value="ECO:0007669"/>
    <property type="project" value="InterPro"/>
</dbReference>
<dbReference type="AlphaFoldDB" id="A0A2N3MXJ2"/>
<evidence type="ECO:0000256" key="1">
    <source>
        <dbReference type="ARBA" id="ARBA00022617"/>
    </source>
</evidence>
<keyword evidence="3" id="KW-0408">Iron</keyword>
<dbReference type="InterPro" id="IPR001128">
    <property type="entry name" value="Cyt_P450"/>
</dbReference>
<dbReference type="Proteomes" id="UP000233524">
    <property type="component" value="Unassembled WGS sequence"/>
</dbReference>
<dbReference type="Gene3D" id="1.10.630.10">
    <property type="entry name" value="Cytochrome P450"/>
    <property type="match status" value="1"/>
</dbReference>
<name>A0A2N3MXJ2_9PEZI</name>
<evidence type="ECO:0000256" key="3">
    <source>
        <dbReference type="ARBA" id="ARBA00023004"/>
    </source>
</evidence>
<comment type="caution">
    <text evidence="4">The sequence shown here is derived from an EMBL/GenBank/DDBJ whole genome shotgun (WGS) entry which is preliminary data.</text>
</comment>
<dbReference type="GO" id="GO:0004497">
    <property type="term" value="F:monooxygenase activity"/>
    <property type="evidence" value="ECO:0007669"/>
    <property type="project" value="InterPro"/>
</dbReference>
<organism evidence="4 5">
    <name type="scientific">Lomentospora prolificans</name>
    <dbReference type="NCBI Taxonomy" id="41688"/>
    <lineage>
        <taxon>Eukaryota</taxon>
        <taxon>Fungi</taxon>
        <taxon>Dikarya</taxon>
        <taxon>Ascomycota</taxon>
        <taxon>Pezizomycotina</taxon>
        <taxon>Sordariomycetes</taxon>
        <taxon>Hypocreomycetidae</taxon>
        <taxon>Microascales</taxon>
        <taxon>Microascaceae</taxon>
        <taxon>Lomentospora</taxon>
    </lineage>
</organism>
<dbReference type="PANTHER" id="PTHR24305:SF168">
    <property type="entry name" value="P450, PUTATIVE (EUROFUNG)-RELATED"/>
    <property type="match status" value="1"/>
</dbReference>
<dbReference type="GO" id="GO:0005506">
    <property type="term" value="F:iron ion binding"/>
    <property type="evidence" value="ECO:0007669"/>
    <property type="project" value="InterPro"/>
</dbReference>
<proteinExistence type="predicted"/>
<evidence type="ECO:0000313" key="4">
    <source>
        <dbReference type="EMBL" id="PKS04899.1"/>
    </source>
</evidence>
<dbReference type="InParanoid" id="A0A2N3MXJ2"/>
<dbReference type="SUPFAM" id="SSF48264">
    <property type="entry name" value="Cytochrome P450"/>
    <property type="match status" value="1"/>
</dbReference>
<evidence type="ECO:0000313" key="5">
    <source>
        <dbReference type="Proteomes" id="UP000233524"/>
    </source>
</evidence>
<dbReference type="EMBL" id="NLAX01001623">
    <property type="protein sequence ID" value="PKS04899.1"/>
    <property type="molecule type" value="Genomic_DNA"/>
</dbReference>
<keyword evidence="2" id="KW-0479">Metal-binding</keyword>